<evidence type="ECO:0000256" key="1">
    <source>
        <dbReference type="ARBA" id="ARBA00005854"/>
    </source>
</evidence>
<keyword evidence="2" id="KW-0028">Amino-acid biosynthesis</keyword>
<dbReference type="InterPro" id="IPR006139">
    <property type="entry name" value="D-isomer_2_OHA_DH_cat_dom"/>
</dbReference>
<sequence length="303" mass="32209">MKRVVVGLGPVDPELVLPYLGDEVQFIREPSAGDLAVAEGAIVRAAYDVDRARLDTMPRLRVIARTGVGVERVDLAAAAERGIPVAVTPGSNAQAVAEGAFALLLALVKRVGESNSYVAGDRWGVDPVPVPGDVFGKTLAVVGFGRIGRIVAGFATAFGMRVLVHDPFVRADEFENVTLEEALQRADAITLHLPGGDGELLGRDRLALAKPGLVLVNCARAELVATETLEWALEQKILGGVGLDVFATEPMREHPLAHHSRVLLSPHTSGLSEAAMAKTFQMAAEAVREVLEGRYPSFTEELA</sequence>
<organism evidence="8 9">
    <name type="scientific">Leucobacter viscericola</name>
    <dbReference type="NCBI Taxonomy" id="2714935"/>
    <lineage>
        <taxon>Bacteria</taxon>
        <taxon>Bacillati</taxon>
        <taxon>Actinomycetota</taxon>
        <taxon>Actinomycetes</taxon>
        <taxon>Micrococcales</taxon>
        <taxon>Microbacteriaceae</taxon>
        <taxon>Leucobacter</taxon>
    </lineage>
</organism>
<dbReference type="Gene3D" id="3.40.50.720">
    <property type="entry name" value="NAD(P)-binding Rossmann-like Domain"/>
    <property type="match status" value="2"/>
</dbReference>
<feature type="domain" description="D-isomer specific 2-hydroxyacid dehydrogenase NAD-binding" evidence="7">
    <location>
        <begin position="101"/>
        <end position="269"/>
    </location>
</feature>
<dbReference type="InterPro" id="IPR029752">
    <property type="entry name" value="D-isomer_DH_CS1"/>
</dbReference>
<comment type="similarity">
    <text evidence="1 5">Belongs to the D-isomer specific 2-hydroxyacid dehydrogenase family.</text>
</comment>
<dbReference type="GO" id="GO:0008652">
    <property type="term" value="P:amino acid biosynthetic process"/>
    <property type="evidence" value="ECO:0007669"/>
    <property type="project" value="UniProtKB-KW"/>
</dbReference>
<dbReference type="PANTHER" id="PTHR42789">
    <property type="entry name" value="D-ISOMER SPECIFIC 2-HYDROXYACID DEHYDROGENASE FAMILY PROTEIN (AFU_ORTHOLOGUE AFUA_6G10090)"/>
    <property type="match status" value="1"/>
</dbReference>
<keyword evidence="4" id="KW-0520">NAD</keyword>
<dbReference type="AlphaFoldDB" id="A0A6G7XFY9"/>
<dbReference type="PANTHER" id="PTHR42789:SF1">
    <property type="entry name" value="D-ISOMER SPECIFIC 2-HYDROXYACID DEHYDROGENASE FAMILY PROTEIN (AFU_ORTHOLOGUE AFUA_6G10090)"/>
    <property type="match status" value="1"/>
</dbReference>
<accession>A0A6G7XFY9</accession>
<evidence type="ECO:0008006" key="10">
    <source>
        <dbReference type="Google" id="ProtNLM"/>
    </source>
</evidence>
<dbReference type="InterPro" id="IPR050857">
    <property type="entry name" value="D-2-hydroxyacid_DH"/>
</dbReference>
<evidence type="ECO:0000259" key="7">
    <source>
        <dbReference type="Pfam" id="PF02826"/>
    </source>
</evidence>
<evidence type="ECO:0000256" key="5">
    <source>
        <dbReference type="RuleBase" id="RU003719"/>
    </source>
</evidence>
<evidence type="ECO:0000313" key="9">
    <source>
        <dbReference type="Proteomes" id="UP000502677"/>
    </source>
</evidence>
<evidence type="ECO:0000256" key="4">
    <source>
        <dbReference type="ARBA" id="ARBA00023027"/>
    </source>
</evidence>
<dbReference type="GO" id="GO:0051287">
    <property type="term" value="F:NAD binding"/>
    <property type="evidence" value="ECO:0007669"/>
    <property type="project" value="InterPro"/>
</dbReference>
<name>A0A6G7XFY9_9MICO</name>
<evidence type="ECO:0000256" key="3">
    <source>
        <dbReference type="ARBA" id="ARBA00023002"/>
    </source>
</evidence>
<proteinExistence type="inferred from homology"/>
<reference evidence="8 9" key="1">
    <citation type="submission" date="2020-03" db="EMBL/GenBank/DDBJ databases">
        <title>Leucobacter sp. nov., isolated from beetles.</title>
        <authorList>
            <person name="Hyun D.-W."/>
            <person name="Bae J.-W."/>
        </authorList>
    </citation>
    <scope>NUCLEOTIDE SEQUENCE [LARGE SCALE GENOMIC DNA]</scope>
    <source>
        <strain evidence="8 9">HDW9C</strain>
    </source>
</reference>
<dbReference type="RefSeq" id="WP_166291620.1">
    <property type="nucleotide sequence ID" value="NZ_CP049863.1"/>
</dbReference>
<keyword evidence="9" id="KW-1185">Reference proteome</keyword>
<dbReference type="Pfam" id="PF02826">
    <property type="entry name" value="2-Hacid_dh_C"/>
    <property type="match status" value="1"/>
</dbReference>
<dbReference type="InterPro" id="IPR006140">
    <property type="entry name" value="D-isomer_DH_NAD-bd"/>
</dbReference>
<protein>
    <recommendedName>
        <fullName evidence="10">D-3-phosphoglycerate dehydrogenase</fullName>
    </recommendedName>
</protein>
<dbReference type="KEGG" id="lvi:G7068_09890"/>
<dbReference type="PROSITE" id="PS00065">
    <property type="entry name" value="D_2_HYDROXYACID_DH_1"/>
    <property type="match status" value="1"/>
</dbReference>
<dbReference type="SUPFAM" id="SSF52283">
    <property type="entry name" value="Formate/glycerate dehydrogenase catalytic domain-like"/>
    <property type="match status" value="1"/>
</dbReference>
<keyword evidence="3 5" id="KW-0560">Oxidoreductase</keyword>
<dbReference type="GO" id="GO:0016616">
    <property type="term" value="F:oxidoreductase activity, acting on the CH-OH group of donors, NAD or NADP as acceptor"/>
    <property type="evidence" value="ECO:0007669"/>
    <property type="project" value="InterPro"/>
</dbReference>
<dbReference type="Proteomes" id="UP000502677">
    <property type="component" value="Chromosome"/>
</dbReference>
<feature type="domain" description="D-isomer specific 2-hydroxyacid dehydrogenase catalytic" evidence="6">
    <location>
        <begin position="15"/>
        <end position="295"/>
    </location>
</feature>
<gene>
    <name evidence="8" type="ORF">G7068_09890</name>
</gene>
<dbReference type="EMBL" id="CP049863">
    <property type="protein sequence ID" value="QIK63475.1"/>
    <property type="molecule type" value="Genomic_DNA"/>
</dbReference>
<dbReference type="InterPro" id="IPR036291">
    <property type="entry name" value="NAD(P)-bd_dom_sf"/>
</dbReference>
<evidence type="ECO:0000259" key="6">
    <source>
        <dbReference type="Pfam" id="PF00389"/>
    </source>
</evidence>
<evidence type="ECO:0000256" key="2">
    <source>
        <dbReference type="ARBA" id="ARBA00022605"/>
    </source>
</evidence>
<dbReference type="Pfam" id="PF00389">
    <property type="entry name" value="2-Hacid_dh"/>
    <property type="match status" value="1"/>
</dbReference>
<dbReference type="SUPFAM" id="SSF51735">
    <property type="entry name" value="NAD(P)-binding Rossmann-fold domains"/>
    <property type="match status" value="1"/>
</dbReference>
<evidence type="ECO:0000313" key="8">
    <source>
        <dbReference type="EMBL" id="QIK63475.1"/>
    </source>
</evidence>